<evidence type="ECO:0000256" key="4">
    <source>
        <dbReference type="ARBA" id="ARBA00023136"/>
    </source>
</evidence>
<name>A0A1F5MFI7_9BACT</name>
<sequence>MEPTFHKGSIILIKPSEDYKINDVVTIREPANPKVSVTHRIVGIEETDGKTLYITKGDANNSADTEKKPKENILGNVLFSIPYFGYPVAFAKTQLGLVLLVIIPATLIIFSELMTIKNEAARLIRERKKRKLSMFEKAEVAVGEEVMEVEKEVGKVEQNIQKQMQKTVKKT</sequence>
<keyword evidence="3 6" id="KW-1133">Transmembrane helix</keyword>
<organism evidence="7 8">
    <name type="scientific">Candidatus Daviesbacteria bacterium RIFCSPLOWO2_02_FULL_36_8</name>
    <dbReference type="NCBI Taxonomy" id="1797793"/>
    <lineage>
        <taxon>Bacteria</taxon>
        <taxon>Candidatus Daviesiibacteriota</taxon>
    </lineage>
</organism>
<dbReference type="Proteomes" id="UP000183317">
    <property type="component" value="Unassembled WGS sequence"/>
</dbReference>
<dbReference type="CDD" id="cd06530">
    <property type="entry name" value="S26_SPase_I"/>
    <property type="match status" value="1"/>
</dbReference>
<keyword evidence="2 6" id="KW-0812">Transmembrane</keyword>
<proteinExistence type="predicted"/>
<dbReference type="NCBIfam" id="TIGR02228">
    <property type="entry name" value="sigpep_I_arch"/>
    <property type="match status" value="1"/>
</dbReference>
<evidence type="ECO:0000256" key="5">
    <source>
        <dbReference type="NCBIfam" id="TIGR02228"/>
    </source>
</evidence>
<evidence type="ECO:0000256" key="1">
    <source>
        <dbReference type="ARBA" id="ARBA00004370"/>
    </source>
</evidence>
<dbReference type="Gene3D" id="2.10.109.10">
    <property type="entry name" value="Umud Fragment, subunit A"/>
    <property type="match status" value="1"/>
</dbReference>
<dbReference type="SUPFAM" id="SSF51306">
    <property type="entry name" value="LexA/Signal peptidase"/>
    <property type="match status" value="1"/>
</dbReference>
<dbReference type="AlphaFoldDB" id="A0A1F5MFI7"/>
<dbReference type="InterPro" id="IPR019533">
    <property type="entry name" value="Peptidase_S26"/>
</dbReference>
<comment type="subcellular location">
    <subcellularLocation>
        <location evidence="1">Membrane</location>
    </subcellularLocation>
</comment>
<evidence type="ECO:0000256" key="6">
    <source>
        <dbReference type="SAM" id="Phobius"/>
    </source>
</evidence>
<feature type="transmembrane region" description="Helical" evidence="6">
    <location>
        <begin position="97"/>
        <end position="116"/>
    </location>
</feature>
<dbReference type="PANTHER" id="PTHR10806">
    <property type="entry name" value="SIGNAL PEPTIDASE COMPLEX CATALYTIC SUBUNIT SEC11"/>
    <property type="match status" value="1"/>
</dbReference>
<keyword evidence="4 6" id="KW-0472">Membrane</keyword>
<evidence type="ECO:0000256" key="2">
    <source>
        <dbReference type="ARBA" id="ARBA00022692"/>
    </source>
</evidence>
<dbReference type="InterPro" id="IPR036286">
    <property type="entry name" value="LexA/Signal_pep-like_sf"/>
</dbReference>
<comment type="caution">
    <text evidence="7">The sequence shown here is derived from an EMBL/GenBank/DDBJ whole genome shotgun (WGS) entry which is preliminary data.</text>
</comment>
<evidence type="ECO:0000313" key="7">
    <source>
        <dbReference type="EMBL" id="OGE64123.1"/>
    </source>
</evidence>
<dbReference type="GO" id="GO:0004252">
    <property type="term" value="F:serine-type endopeptidase activity"/>
    <property type="evidence" value="ECO:0007669"/>
    <property type="project" value="UniProtKB-UniRule"/>
</dbReference>
<dbReference type="GO" id="GO:0016020">
    <property type="term" value="C:membrane"/>
    <property type="evidence" value="ECO:0007669"/>
    <property type="project" value="UniProtKB-SubCell"/>
</dbReference>
<evidence type="ECO:0000256" key="3">
    <source>
        <dbReference type="ARBA" id="ARBA00022989"/>
    </source>
</evidence>
<gene>
    <name evidence="7" type="ORF">A3J13_01670</name>
</gene>
<dbReference type="InterPro" id="IPR001733">
    <property type="entry name" value="Peptidase_S26B"/>
</dbReference>
<dbReference type="GO" id="GO:0006465">
    <property type="term" value="P:signal peptide processing"/>
    <property type="evidence" value="ECO:0007669"/>
    <property type="project" value="UniProtKB-UniRule"/>
</dbReference>
<dbReference type="EC" id="3.4.21.89" evidence="5"/>
<protein>
    <recommendedName>
        <fullName evidence="5">Signal peptidase I</fullName>
        <ecNumber evidence="5">3.4.21.89</ecNumber>
    </recommendedName>
</protein>
<dbReference type="GO" id="GO:0009003">
    <property type="term" value="F:signal peptidase activity"/>
    <property type="evidence" value="ECO:0007669"/>
    <property type="project" value="UniProtKB-EC"/>
</dbReference>
<dbReference type="EMBL" id="MFDU01000045">
    <property type="protein sequence ID" value="OGE64123.1"/>
    <property type="molecule type" value="Genomic_DNA"/>
</dbReference>
<dbReference type="PANTHER" id="PTHR10806:SF6">
    <property type="entry name" value="SIGNAL PEPTIDASE COMPLEX CATALYTIC SUBUNIT SEC11"/>
    <property type="match status" value="1"/>
</dbReference>
<accession>A0A1F5MFI7</accession>
<evidence type="ECO:0000313" key="8">
    <source>
        <dbReference type="Proteomes" id="UP000183317"/>
    </source>
</evidence>
<reference evidence="7 8" key="1">
    <citation type="journal article" date="2016" name="Nat. Commun.">
        <title>Thousands of microbial genomes shed light on interconnected biogeochemical processes in an aquifer system.</title>
        <authorList>
            <person name="Anantharaman K."/>
            <person name="Brown C.T."/>
            <person name="Hug L.A."/>
            <person name="Sharon I."/>
            <person name="Castelle C.J."/>
            <person name="Probst A.J."/>
            <person name="Thomas B.C."/>
            <person name="Singh A."/>
            <person name="Wilkins M.J."/>
            <person name="Karaoz U."/>
            <person name="Brodie E.L."/>
            <person name="Williams K.H."/>
            <person name="Hubbard S.S."/>
            <person name="Banfield J.F."/>
        </authorList>
    </citation>
    <scope>NUCLEOTIDE SEQUENCE [LARGE SCALE GENOMIC DNA]</scope>
</reference>
<feature type="transmembrane region" description="Helical" evidence="6">
    <location>
        <begin position="73"/>
        <end position="91"/>
    </location>
</feature>